<sequence>MAQLLAILTNDPAMLRCQLDRLPHGLEGGEAIGVGWLGDDDVLLTKKPAEARGNGLDELVSGIRAPALAALSREVAGGFDEASLDPFRFRRWLFAMEGGIDDFEALRTPLAEALPGFIGRSFQGGTDREHLFGLFLRELHEPGRIDDPTLAAQDAARALARAIRHVDDVARERGQARTSSFAIVATNGRILAAARRGVPLYYGLLEGMGSCRPCDLEAGSREDDPRLRSHRRAKAVALLTRPGSAEGLIEVPDGSTVAVGRGLDLTVSSL</sequence>
<keyword evidence="3" id="KW-1185">Reference proteome</keyword>
<organism evidence="2 3">
    <name type="scientific">Vulgatibacter incomptus</name>
    <dbReference type="NCBI Taxonomy" id="1391653"/>
    <lineage>
        <taxon>Bacteria</taxon>
        <taxon>Pseudomonadati</taxon>
        <taxon>Myxococcota</taxon>
        <taxon>Myxococcia</taxon>
        <taxon>Myxococcales</taxon>
        <taxon>Cystobacterineae</taxon>
        <taxon>Vulgatibacteraceae</taxon>
        <taxon>Vulgatibacter</taxon>
    </lineage>
</organism>
<dbReference type="InterPro" id="IPR029055">
    <property type="entry name" value="Ntn_hydrolases_N"/>
</dbReference>
<dbReference type="Gene3D" id="3.60.20.10">
    <property type="entry name" value="Glutamine Phosphoribosylpyrophosphate, subunit 1, domain 1"/>
    <property type="match status" value="1"/>
</dbReference>
<evidence type="ECO:0000313" key="3">
    <source>
        <dbReference type="Proteomes" id="UP000055590"/>
    </source>
</evidence>
<dbReference type="PROSITE" id="PS51278">
    <property type="entry name" value="GATASE_TYPE_2"/>
    <property type="match status" value="1"/>
</dbReference>
<gene>
    <name evidence="2" type="ORF">AKJ08_1061</name>
</gene>
<dbReference type="PANTHER" id="PTHR43187">
    <property type="entry name" value="GLUTAMINE AMIDOTRANSFERASE DUG3-RELATED"/>
    <property type="match status" value="1"/>
</dbReference>
<dbReference type="EMBL" id="CP012332">
    <property type="protein sequence ID" value="AKU90674.1"/>
    <property type="molecule type" value="Genomic_DNA"/>
</dbReference>
<dbReference type="KEGG" id="vin:AKJ08_1061"/>
<evidence type="ECO:0000259" key="1">
    <source>
        <dbReference type="PROSITE" id="PS51278"/>
    </source>
</evidence>
<accession>A0A0K1PC32</accession>
<dbReference type="InterPro" id="IPR052373">
    <property type="entry name" value="Gamma-glu_amide_hydrolase"/>
</dbReference>
<proteinExistence type="predicted"/>
<protein>
    <submittedName>
        <fullName evidence="2">Glutamine amidotransferase class-II</fullName>
    </submittedName>
</protein>
<dbReference type="InterPro" id="IPR017932">
    <property type="entry name" value="GATase_2_dom"/>
</dbReference>
<dbReference type="STRING" id="1391653.AKJ08_1061"/>
<name>A0A0K1PC32_9BACT</name>
<dbReference type="Proteomes" id="UP000055590">
    <property type="component" value="Chromosome"/>
</dbReference>
<feature type="domain" description="Glutamine amidotransferase type-2" evidence="1">
    <location>
        <begin position="17"/>
        <end position="262"/>
    </location>
</feature>
<dbReference type="GO" id="GO:0016740">
    <property type="term" value="F:transferase activity"/>
    <property type="evidence" value="ECO:0007669"/>
    <property type="project" value="UniProtKB-KW"/>
</dbReference>
<keyword evidence="2" id="KW-0808">Transferase</keyword>
<keyword evidence="2" id="KW-0315">Glutamine amidotransferase</keyword>
<dbReference type="RefSeq" id="WP_050727439.1">
    <property type="nucleotide sequence ID" value="NZ_CP012332.1"/>
</dbReference>
<dbReference type="OrthoDB" id="5495136at2"/>
<dbReference type="AlphaFoldDB" id="A0A0K1PC32"/>
<reference evidence="2 3" key="1">
    <citation type="submission" date="2015-08" db="EMBL/GenBank/DDBJ databases">
        <authorList>
            <person name="Babu N.S."/>
            <person name="Beckwith C.J."/>
            <person name="Beseler K.G."/>
            <person name="Brison A."/>
            <person name="Carone J.V."/>
            <person name="Caskin T.P."/>
            <person name="Diamond M."/>
            <person name="Durham M.E."/>
            <person name="Foxe J.M."/>
            <person name="Go M."/>
            <person name="Henderson B.A."/>
            <person name="Jones I.B."/>
            <person name="McGettigan J.A."/>
            <person name="Micheletti S.J."/>
            <person name="Nasrallah M.E."/>
            <person name="Ortiz D."/>
            <person name="Piller C.R."/>
            <person name="Privatt S.R."/>
            <person name="Schneider S.L."/>
            <person name="Sharp S."/>
            <person name="Smith T.C."/>
            <person name="Stanton J.D."/>
            <person name="Ullery H.E."/>
            <person name="Wilson R.J."/>
            <person name="Serrano M.G."/>
            <person name="Buck G."/>
            <person name="Lee V."/>
            <person name="Wang Y."/>
            <person name="Carvalho R."/>
            <person name="Voegtly L."/>
            <person name="Shi R."/>
            <person name="Duckworth R."/>
            <person name="Johnson A."/>
            <person name="Loviza R."/>
            <person name="Walstead R."/>
            <person name="Shah Z."/>
            <person name="Kiflezghi M."/>
            <person name="Wade K."/>
            <person name="Ball S.L."/>
            <person name="Bradley K.W."/>
            <person name="Asai D.J."/>
            <person name="Bowman C.A."/>
            <person name="Russell D.A."/>
            <person name="Pope W.H."/>
            <person name="Jacobs-Sera D."/>
            <person name="Hendrix R.W."/>
            <person name="Hatfull G.F."/>
        </authorList>
    </citation>
    <scope>NUCLEOTIDE SEQUENCE [LARGE SCALE GENOMIC DNA]</scope>
    <source>
        <strain evidence="2 3">DSM 27710</strain>
    </source>
</reference>
<evidence type="ECO:0000313" key="2">
    <source>
        <dbReference type="EMBL" id="AKU90674.1"/>
    </source>
</evidence>
<dbReference type="PANTHER" id="PTHR43187:SF1">
    <property type="entry name" value="GLUTAMINE AMIDOTRANSFERASE DUG3-RELATED"/>
    <property type="match status" value="1"/>
</dbReference>
<dbReference type="SUPFAM" id="SSF56235">
    <property type="entry name" value="N-terminal nucleophile aminohydrolases (Ntn hydrolases)"/>
    <property type="match status" value="1"/>
</dbReference>